<dbReference type="InterPro" id="IPR029058">
    <property type="entry name" value="AB_hydrolase_fold"/>
</dbReference>
<dbReference type="Gene3D" id="3.40.50.1820">
    <property type="entry name" value="alpha/beta hydrolase"/>
    <property type="match status" value="1"/>
</dbReference>
<evidence type="ECO:0000256" key="3">
    <source>
        <dbReference type="ARBA" id="ARBA00010088"/>
    </source>
</evidence>
<protein>
    <recommendedName>
        <fullName evidence="6">Epoxide hydrolase</fullName>
        <ecNumber evidence="6">3.3.2.9</ecNumber>
    </recommendedName>
</protein>
<keyword evidence="6" id="KW-0472">Membrane</keyword>
<dbReference type="InterPro" id="IPR016292">
    <property type="entry name" value="Epoxide_hydrolase"/>
</dbReference>
<dbReference type="InterPro" id="IPR010497">
    <property type="entry name" value="Epoxide_hydro_N"/>
</dbReference>
<dbReference type="PIRSF" id="PIRSF001112">
    <property type="entry name" value="Epoxide_hydrolase"/>
    <property type="match status" value="1"/>
</dbReference>
<dbReference type="EC" id="3.3.2.9" evidence="6"/>
<dbReference type="PRINTS" id="PR00412">
    <property type="entry name" value="EPOXHYDRLASE"/>
</dbReference>
<dbReference type="EMBL" id="CAJFDH010000002">
    <property type="protein sequence ID" value="CAD5209364.1"/>
    <property type="molecule type" value="Genomic_DNA"/>
</dbReference>
<comment type="similarity">
    <text evidence="3 6">Belongs to the peptidase S33 family.</text>
</comment>
<evidence type="ECO:0000259" key="8">
    <source>
        <dbReference type="Pfam" id="PF06441"/>
    </source>
</evidence>
<feature type="active site" description="Nucleophile" evidence="7">
    <location>
        <position position="227"/>
    </location>
</feature>
<keyword evidence="10" id="KW-1185">Reference proteome</keyword>
<proteinExistence type="inferred from homology"/>
<keyword evidence="5 6" id="KW-0378">Hydrolase</keyword>
<evidence type="ECO:0000256" key="4">
    <source>
        <dbReference type="ARBA" id="ARBA00022797"/>
    </source>
</evidence>
<dbReference type="Proteomes" id="UP000783686">
    <property type="component" value="Unassembled WGS sequence"/>
</dbReference>
<dbReference type="PANTHER" id="PTHR21661">
    <property type="entry name" value="EPOXIDE HYDROLASE 1-RELATED"/>
    <property type="match status" value="1"/>
</dbReference>
<organism evidence="9 10">
    <name type="scientific">Bursaphelenchus okinawaensis</name>
    <dbReference type="NCBI Taxonomy" id="465554"/>
    <lineage>
        <taxon>Eukaryota</taxon>
        <taxon>Metazoa</taxon>
        <taxon>Ecdysozoa</taxon>
        <taxon>Nematoda</taxon>
        <taxon>Chromadorea</taxon>
        <taxon>Rhabditida</taxon>
        <taxon>Tylenchina</taxon>
        <taxon>Tylenchomorpha</taxon>
        <taxon>Aphelenchoidea</taxon>
        <taxon>Aphelenchoididae</taxon>
        <taxon>Bursaphelenchus</taxon>
    </lineage>
</organism>
<evidence type="ECO:0000256" key="6">
    <source>
        <dbReference type="PIRNR" id="PIRNR001112"/>
    </source>
</evidence>
<keyword evidence="6" id="KW-0256">Endoplasmic reticulum</keyword>
<dbReference type="Pfam" id="PF06441">
    <property type="entry name" value="EHN"/>
    <property type="match status" value="1"/>
</dbReference>
<dbReference type="EMBL" id="CAJFCW020000002">
    <property type="protein sequence ID" value="CAG9089127.1"/>
    <property type="molecule type" value="Genomic_DNA"/>
</dbReference>
<dbReference type="OrthoDB" id="7130006at2759"/>
<dbReference type="Proteomes" id="UP000614601">
    <property type="component" value="Unassembled WGS sequence"/>
</dbReference>
<evidence type="ECO:0000256" key="2">
    <source>
        <dbReference type="ARBA" id="ARBA00004111"/>
    </source>
</evidence>
<comment type="subcellular location">
    <subcellularLocation>
        <location evidence="6">Endoplasmic reticulum membrane</location>
    </subcellularLocation>
    <subcellularLocation>
        <location evidence="2">Microsome membrane</location>
        <topology evidence="2">Single-pass membrane protein</topology>
    </subcellularLocation>
</comment>
<dbReference type="InterPro" id="IPR000639">
    <property type="entry name" value="Epox_hydrolase-like"/>
</dbReference>
<dbReference type="GO" id="GO:0097176">
    <property type="term" value="P:epoxide metabolic process"/>
    <property type="evidence" value="ECO:0007669"/>
    <property type="project" value="TreeGrafter"/>
</dbReference>
<evidence type="ECO:0000313" key="10">
    <source>
        <dbReference type="Proteomes" id="UP000614601"/>
    </source>
</evidence>
<evidence type="ECO:0000256" key="7">
    <source>
        <dbReference type="PIRSR" id="PIRSR001112-1"/>
    </source>
</evidence>
<keyword evidence="4 6" id="KW-0058">Aromatic hydrocarbons catabolism</keyword>
<sequence length="451" mass="50891">MGKVLLAIVAAVFGVSLFFVLNRPATKLNFPKNGYYGTGEPKNDDTSINPFKIQVSDKDINDLKERLKNARVGHEGLEDVQDFNYGFKKTTLMQWRDYWMNKYDWRKAEAQLNAFPQFTTQIEGLKIHFIHAKAASGYKKVVPLLLAHGWPGNVYEFYKIIPMLTDPKKHGFGGEVAFEVVAPSMPGYGWSEASHKSGLSAFAVTRIFKKLMTDRLKFPKFLVQGGDWGSLVASAMGKLYPESLIGVHFNMAFIASGASNFLKMIAGSYYPSLVFEDKTFSQYSLKKMLLFMVKESGYMHIQSTKPDTVGVGLNDSPLGLLAYVGEKFSTWTDPTFVNKQDGGLEKYYTKDEVLTIISIYWFNQNILASQRLYKETFGDPHYLAFSSAYCSAPTGFAHFPNDLVQTPHELLLPGYNLTHYTYLENGGHFAAFQFPKQLATDVIKFTKSRVF</sequence>
<dbReference type="SUPFAM" id="SSF53474">
    <property type="entry name" value="alpha/beta-Hydrolases"/>
    <property type="match status" value="1"/>
</dbReference>
<evidence type="ECO:0000256" key="1">
    <source>
        <dbReference type="ARBA" id="ARBA00000221"/>
    </source>
</evidence>
<dbReference type="GO" id="GO:0005789">
    <property type="term" value="C:endoplasmic reticulum membrane"/>
    <property type="evidence" value="ECO:0007669"/>
    <property type="project" value="UniProtKB-SubCell"/>
</dbReference>
<comment type="catalytic activity">
    <reaction evidence="6">
        <text>cis-stilbene oxide + H2O = (1R,2R)-hydrobenzoin</text>
        <dbReference type="Rhea" id="RHEA:23900"/>
        <dbReference type="ChEBI" id="CHEBI:15377"/>
        <dbReference type="ChEBI" id="CHEBI:50004"/>
        <dbReference type="ChEBI" id="CHEBI:50014"/>
        <dbReference type="EC" id="3.3.2.9"/>
    </reaction>
</comment>
<feature type="active site" description="Proton acceptor" evidence="7">
    <location>
        <position position="428"/>
    </location>
</feature>
<evidence type="ECO:0000256" key="5">
    <source>
        <dbReference type="ARBA" id="ARBA00022801"/>
    </source>
</evidence>
<name>A0A811K0G4_9BILA</name>
<comment type="caution">
    <text evidence="9">The sequence shown here is derived from an EMBL/GenBank/DDBJ whole genome shotgun (WGS) entry which is preliminary data.</text>
</comment>
<dbReference type="PANTHER" id="PTHR21661:SF35">
    <property type="entry name" value="EPOXIDE HYDROLASE"/>
    <property type="match status" value="1"/>
</dbReference>
<gene>
    <name evidence="9" type="ORF">BOKJ2_LOCUS2643</name>
</gene>
<dbReference type="GO" id="GO:0033961">
    <property type="term" value="F:cis-stilbene-oxide hydrolase activity"/>
    <property type="evidence" value="ECO:0007669"/>
    <property type="project" value="UniProtKB-UniRule"/>
</dbReference>
<reference evidence="9" key="1">
    <citation type="submission" date="2020-09" db="EMBL/GenBank/DDBJ databases">
        <authorList>
            <person name="Kikuchi T."/>
        </authorList>
    </citation>
    <scope>NUCLEOTIDE SEQUENCE</scope>
    <source>
        <strain evidence="9">SH1</strain>
    </source>
</reference>
<accession>A0A811K0G4</accession>
<feature type="active site" description="Proton donor" evidence="7">
    <location>
        <position position="373"/>
    </location>
</feature>
<comment type="catalytic activity">
    <reaction evidence="1 6">
        <text>1-(4-methoxyphenyl)-N-methyl-N-[(3-methyloxetan-3-yl)methyl]methanamine + H2O = 2-{[(4-methoxybenzyl)(methyl)amino]methyl}-2-methylpropane-1,3-diol</text>
        <dbReference type="Rhea" id="RHEA:55764"/>
        <dbReference type="ChEBI" id="CHEBI:15377"/>
        <dbReference type="ChEBI" id="CHEBI:139161"/>
        <dbReference type="ChEBI" id="CHEBI:139164"/>
        <dbReference type="EC" id="3.3.2.9"/>
    </reaction>
</comment>
<evidence type="ECO:0000313" key="9">
    <source>
        <dbReference type="EMBL" id="CAD5209364.1"/>
    </source>
</evidence>
<dbReference type="AlphaFoldDB" id="A0A811K0G4"/>
<feature type="domain" description="Epoxide hydrolase N-terminal" evidence="8">
    <location>
        <begin position="48"/>
        <end position="157"/>
    </location>
</feature>